<dbReference type="EMBL" id="SMKI01000140">
    <property type="protein sequence ID" value="TDC74599.1"/>
    <property type="molecule type" value="Genomic_DNA"/>
</dbReference>
<organism evidence="2 3">
    <name type="scientific">Streptomyces hainanensis</name>
    <dbReference type="NCBI Taxonomy" id="402648"/>
    <lineage>
        <taxon>Bacteria</taxon>
        <taxon>Bacillati</taxon>
        <taxon>Actinomycetota</taxon>
        <taxon>Actinomycetes</taxon>
        <taxon>Kitasatosporales</taxon>
        <taxon>Streptomycetaceae</taxon>
        <taxon>Streptomyces</taxon>
    </lineage>
</organism>
<sequence length="107" mass="11052">MAHAAHHGPFAYAEHLLNIDGRPHPVENRFAIATLLVGAVAALFAFWSDMHLISSWAGLVGVGLGARAQMISVTTAQRFVTVIGLGAAGIGLYLGFAHGGPFGGVFG</sequence>
<dbReference type="AlphaFoldDB" id="A0A4R4TKH5"/>
<keyword evidence="3" id="KW-1185">Reference proteome</keyword>
<gene>
    <name evidence="2" type="ORF">E1283_15150</name>
</gene>
<evidence type="ECO:0000313" key="3">
    <source>
        <dbReference type="Proteomes" id="UP000295345"/>
    </source>
</evidence>
<evidence type="ECO:0000256" key="1">
    <source>
        <dbReference type="SAM" id="Phobius"/>
    </source>
</evidence>
<protein>
    <recommendedName>
        <fullName evidence="4">FUSC family protein</fullName>
    </recommendedName>
</protein>
<name>A0A4R4TKH5_9ACTN</name>
<dbReference type="Proteomes" id="UP000295345">
    <property type="component" value="Unassembled WGS sequence"/>
</dbReference>
<keyword evidence="1" id="KW-0812">Transmembrane</keyword>
<dbReference type="RefSeq" id="WP_132818561.1">
    <property type="nucleotide sequence ID" value="NZ_SMKI01000140.1"/>
</dbReference>
<evidence type="ECO:0008006" key="4">
    <source>
        <dbReference type="Google" id="ProtNLM"/>
    </source>
</evidence>
<keyword evidence="1" id="KW-1133">Transmembrane helix</keyword>
<dbReference type="OrthoDB" id="3855413at2"/>
<comment type="caution">
    <text evidence="2">The sequence shown here is derived from an EMBL/GenBank/DDBJ whole genome shotgun (WGS) entry which is preliminary data.</text>
</comment>
<evidence type="ECO:0000313" key="2">
    <source>
        <dbReference type="EMBL" id="TDC74599.1"/>
    </source>
</evidence>
<proteinExistence type="predicted"/>
<feature type="transmembrane region" description="Helical" evidence="1">
    <location>
        <begin position="30"/>
        <end position="47"/>
    </location>
</feature>
<reference evidence="2 3" key="1">
    <citation type="submission" date="2019-03" db="EMBL/GenBank/DDBJ databases">
        <title>Draft genome sequences of novel Actinobacteria.</title>
        <authorList>
            <person name="Sahin N."/>
            <person name="Ay H."/>
            <person name="Saygin H."/>
        </authorList>
    </citation>
    <scope>NUCLEOTIDE SEQUENCE [LARGE SCALE GENOMIC DNA]</scope>
    <source>
        <strain evidence="2 3">DSM 41900</strain>
    </source>
</reference>
<feature type="transmembrane region" description="Helical" evidence="1">
    <location>
        <begin position="79"/>
        <end position="97"/>
    </location>
</feature>
<keyword evidence="1" id="KW-0472">Membrane</keyword>
<accession>A0A4R4TKH5</accession>